<proteinExistence type="predicted"/>
<evidence type="ECO:0000313" key="1">
    <source>
        <dbReference type="EMBL" id="KAI3676298.1"/>
    </source>
</evidence>
<sequence length="242" mass="27911">MESFLVRQDIKRDLLLLENQIPVFILEILFGLTVKQILNYESLTGLLFHFFKDMHILISKVKICNEPTEHYHILEFFHSCYKPTATKSGPVPTRTYSATKLAIAGVRFKEQSNLVFPLTVNFKQSPLPRQTSLEIPVLHIENSTPSILKNMIAYEQLSPLSRQYVTSFAFLLDTDDDVSLLVNSQGTMNPTKYCYAPSFTNYDDLKWVEMMVIHGCFIFESLYKFKHGKAKGDPISEHFLEM</sequence>
<protein>
    <submittedName>
        <fullName evidence="1">Uncharacterized protein</fullName>
    </submittedName>
</protein>
<evidence type="ECO:0000313" key="2">
    <source>
        <dbReference type="Proteomes" id="UP001056120"/>
    </source>
</evidence>
<name>A0ACB8XXW2_9ASTR</name>
<gene>
    <name evidence="1" type="ORF">L1987_85903</name>
</gene>
<keyword evidence="2" id="KW-1185">Reference proteome</keyword>
<accession>A0ACB8XXW2</accession>
<dbReference type="Proteomes" id="UP001056120">
    <property type="component" value="Linkage Group LG29"/>
</dbReference>
<dbReference type="EMBL" id="CM042046">
    <property type="protein sequence ID" value="KAI3676298.1"/>
    <property type="molecule type" value="Genomic_DNA"/>
</dbReference>
<reference evidence="1 2" key="2">
    <citation type="journal article" date="2022" name="Mol. Ecol. Resour.">
        <title>The genomes of chicory, endive, great burdock and yacon provide insights into Asteraceae paleo-polyploidization history and plant inulin production.</title>
        <authorList>
            <person name="Fan W."/>
            <person name="Wang S."/>
            <person name="Wang H."/>
            <person name="Wang A."/>
            <person name="Jiang F."/>
            <person name="Liu H."/>
            <person name="Zhao H."/>
            <person name="Xu D."/>
            <person name="Zhang Y."/>
        </authorList>
    </citation>
    <scope>NUCLEOTIDE SEQUENCE [LARGE SCALE GENOMIC DNA]</scope>
    <source>
        <strain evidence="2">cv. Yunnan</strain>
        <tissue evidence="1">Leaves</tissue>
    </source>
</reference>
<comment type="caution">
    <text evidence="1">The sequence shown here is derived from an EMBL/GenBank/DDBJ whole genome shotgun (WGS) entry which is preliminary data.</text>
</comment>
<reference evidence="2" key="1">
    <citation type="journal article" date="2022" name="Mol. Ecol. Resour.">
        <title>The genomes of chicory, endive, great burdock and yacon provide insights into Asteraceae palaeo-polyploidization history and plant inulin production.</title>
        <authorList>
            <person name="Fan W."/>
            <person name="Wang S."/>
            <person name="Wang H."/>
            <person name="Wang A."/>
            <person name="Jiang F."/>
            <person name="Liu H."/>
            <person name="Zhao H."/>
            <person name="Xu D."/>
            <person name="Zhang Y."/>
        </authorList>
    </citation>
    <scope>NUCLEOTIDE SEQUENCE [LARGE SCALE GENOMIC DNA]</scope>
    <source>
        <strain evidence="2">cv. Yunnan</strain>
    </source>
</reference>
<organism evidence="1 2">
    <name type="scientific">Smallanthus sonchifolius</name>
    <dbReference type="NCBI Taxonomy" id="185202"/>
    <lineage>
        <taxon>Eukaryota</taxon>
        <taxon>Viridiplantae</taxon>
        <taxon>Streptophyta</taxon>
        <taxon>Embryophyta</taxon>
        <taxon>Tracheophyta</taxon>
        <taxon>Spermatophyta</taxon>
        <taxon>Magnoliopsida</taxon>
        <taxon>eudicotyledons</taxon>
        <taxon>Gunneridae</taxon>
        <taxon>Pentapetalae</taxon>
        <taxon>asterids</taxon>
        <taxon>campanulids</taxon>
        <taxon>Asterales</taxon>
        <taxon>Asteraceae</taxon>
        <taxon>Asteroideae</taxon>
        <taxon>Heliantheae alliance</taxon>
        <taxon>Millerieae</taxon>
        <taxon>Smallanthus</taxon>
    </lineage>
</organism>